<evidence type="ECO:0008006" key="4">
    <source>
        <dbReference type="Google" id="ProtNLM"/>
    </source>
</evidence>
<gene>
    <name evidence="2" type="ORF">AS189_07820</name>
</gene>
<evidence type="ECO:0000313" key="2">
    <source>
        <dbReference type="EMBL" id="ALO66417.1"/>
    </source>
</evidence>
<dbReference type="GO" id="GO:0016747">
    <property type="term" value="F:acyltransferase activity, transferring groups other than amino-acyl groups"/>
    <property type="evidence" value="ECO:0007669"/>
    <property type="project" value="TreeGrafter"/>
</dbReference>
<name>A0A0S2LYH7_9MICC</name>
<accession>A0A0S2LYH7</accession>
<proteinExistence type="predicted"/>
<protein>
    <recommendedName>
        <fullName evidence="4">Esterase</fullName>
    </recommendedName>
</protein>
<dbReference type="Pfam" id="PF00756">
    <property type="entry name" value="Esterase"/>
    <property type="match status" value="1"/>
</dbReference>
<feature type="transmembrane region" description="Helical" evidence="1">
    <location>
        <begin position="73"/>
        <end position="94"/>
    </location>
</feature>
<dbReference type="AlphaFoldDB" id="A0A0S2LYH7"/>
<sequence length="447" mass="47271">MLQELGNLSLIDGPLPLIFWILGVLALLLLLLRRSLRWWLFALASAVVVAAASIFACWAVIHVLYIWPEDLPTAVVINVALLLWVLALGSATALAGLRRPRAGAVKPGVSLSRRALAVVAMAVALATVGLRINADFGEFPTVRSLFSAQTMNLSTVAPPAPKHEQSTRFMAAGVSTRWNAPSGLPARGSVSSVRIAGDVSGFHARNAVVYLPPAYSAVNRPVLPVVVLVSGQPGSPESWLRSTDLIGQLDSFAAAHGGLAPVVVMPDPNGADQANTMCMDSSVAQADTYMSKDVPHWIKTHLDADTNPAHWAVGGFSYGGTCAMQMVTRHPGIYRTFMAISPEREPALAVNRSLTIARAFNGDAAAFDALVPLTLLAKNKYPVTSGWFASGSQDATYSANVKVLQVAANKAGMTTDKSVFPGGHSWAVASAALPQGLAYMFTRIGLQ</sequence>
<keyword evidence="1" id="KW-0472">Membrane</keyword>
<dbReference type="InterPro" id="IPR029058">
    <property type="entry name" value="AB_hydrolase_fold"/>
</dbReference>
<evidence type="ECO:0000313" key="3">
    <source>
        <dbReference type="Proteomes" id="UP000059574"/>
    </source>
</evidence>
<reference evidence="2 3" key="2">
    <citation type="journal article" date="2016" name="J. Biotechnol.">
        <title>Complete genome sequence of Arthrobacter alpinus ERGS4:06, a yellow pigmented bacterium tolerant to cold and radiations isolated from Sikkim Himalaya.</title>
        <authorList>
            <person name="Kumar R."/>
            <person name="Singh D."/>
            <person name="Swarnkar M.K."/>
            <person name="Singh A.K."/>
            <person name="Kumar S."/>
        </authorList>
    </citation>
    <scope>NUCLEOTIDE SEQUENCE [LARGE SCALE GENOMIC DNA]</scope>
    <source>
        <strain evidence="2 3">ERGS4:06</strain>
    </source>
</reference>
<dbReference type="PANTHER" id="PTHR48098:SF1">
    <property type="entry name" value="DIACYLGLYCEROL ACYLTRANSFERASE_MYCOLYLTRANSFERASE AG85A"/>
    <property type="match status" value="1"/>
</dbReference>
<dbReference type="InterPro" id="IPR050583">
    <property type="entry name" value="Mycobacterial_A85_antigen"/>
</dbReference>
<dbReference type="EMBL" id="CP013200">
    <property type="protein sequence ID" value="ALO66417.1"/>
    <property type="molecule type" value="Genomic_DNA"/>
</dbReference>
<dbReference type="Gene3D" id="3.40.50.1820">
    <property type="entry name" value="alpha/beta hydrolase"/>
    <property type="match status" value="1"/>
</dbReference>
<dbReference type="SUPFAM" id="SSF53474">
    <property type="entry name" value="alpha/beta-Hydrolases"/>
    <property type="match status" value="1"/>
</dbReference>
<keyword evidence="1" id="KW-0812">Transmembrane</keyword>
<feature type="transmembrane region" description="Helical" evidence="1">
    <location>
        <begin position="39"/>
        <end position="67"/>
    </location>
</feature>
<keyword evidence="1" id="KW-1133">Transmembrane helix</keyword>
<feature type="transmembrane region" description="Helical" evidence="1">
    <location>
        <begin position="115"/>
        <end position="134"/>
    </location>
</feature>
<dbReference type="RefSeq" id="WP_062287177.1">
    <property type="nucleotide sequence ID" value="NZ_CP013200.1"/>
</dbReference>
<dbReference type="InterPro" id="IPR000801">
    <property type="entry name" value="Esterase-like"/>
</dbReference>
<dbReference type="Proteomes" id="UP000059574">
    <property type="component" value="Chromosome"/>
</dbReference>
<reference evidence="3" key="1">
    <citation type="submission" date="2015-11" db="EMBL/GenBank/DDBJ databases">
        <authorList>
            <person name="Kumar R."/>
            <person name="Singh D."/>
            <person name="Swarnkar M.K."/>
            <person name="Singh A.K."/>
            <person name="Kumar S."/>
        </authorList>
    </citation>
    <scope>NUCLEOTIDE SEQUENCE [LARGE SCALE GENOMIC DNA]</scope>
    <source>
        <strain evidence="3">ERGS4:06</strain>
    </source>
</reference>
<feature type="transmembrane region" description="Helical" evidence="1">
    <location>
        <begin position="15"/>
        <end position="32"/>
    </location>
</feature>
<dbReference type="PANTHER" id="PTHR48098">
    <property type="entry name" value="ENTEROCHELIN ESTERASE-RELATED"/>
    <property type="match status" value="1"/>
</dbReference>
<evidence type="ECO:0000256" key="1">
    <source>
        <dbReference type="SAM" id="Phobius"/>
    </source>
</evidence>
<organism evidence="2 3">
    <name type="scientific">Arthrobacter alpinus</name>
    <dbReference type="NCBI Taxonomy" id="656366"/>
    <lineage>
        <taxon>Bacteria</taxon>
        <taxon>Bacillati</taxon>
        <taxon>Actinomycetota</taxon>
        <taxon>Actinomycetes</taxon>
        <taxon>Micrococcales</taxon>
        <taxon>Micrococcaceae</taxon>
        <taxon>Arthrobacter</taxon>
    </lineage>
</organism>